<reference evidence="11" key="1">
    <citation type="submission" date="2023-07" db="EMBL/GenBank/DDBJ databases">
        <title>Shewanella mangrovi sp. nov., an acetaldehyde- degrading bacterium isolated from mangrove sediment.</title>
        <authorList>
            <person name="Liu Y."/>
        </authorList>
    </citation>
    <scope>NUCLEOTIDE SEQUENCE [LARGE SCALE GENOMIC DNA]</scope>
    <source>
        <strain evidence="11">C32</strain>
    </source>
</reference>
<dbReference type="InterPro" id="IPR008254">
    <property type="entry name" value="Flavodoxin/NO_synth"/>
</dbReference>
<dbReference type="PROSITE" id="PS50902">
    <property type="entry name" value="FLAVODOXIN_LIKE"/>
    <property type="match status" value="1"/>
</dbReference>
<evidence type="ECO:0000313" key="10">
    <source>
        <dbReference type="EMBL" id="MCS4555913.1"/>
    </source>
</evidence>
<evidence type="ECO:0000256" key="1">
    <source>
        <dbReference type="ARBA" id="ARBA00001917"/>
    </source>
</evidence>
<dbReference type="Proteomes" id="UP001201549">
    <property type="component" value="Unassembled WGS sequence"/>
</dbReference>
<evidence type="ECO:0000259" key="9">
    <source>
        <dbReference type="PROSITE" id="PS50902"/>
    </source>
</evidence>
<dbReference type="InterPro" id="IPR001226">
    <property type="entry name" value="Flavodoxin_CS"/>
</dbReference>
<dbReference type="InterPro" id="IPR050619">
    <property type="entry name" value="Flavodoxin"/>
</dbReference>
<keyword evidence="7" id="KW-0535">Nitrogen fixation</keyword>
<dbReference type="NCBIfam" id="TIGR01752">
    <property type="entry name" value="flav_long"/>
    <property type="match status" value="1"/>
</dbReference>
<dbReference type="Pfam" id="PF00258">
    <property type="entry name" value="Flavodoxin_1"/>
    <property type="match status" value="1"/>
</dbReference>
<dbReference type="NCBIfam" id="NF006739">
    <property type="entry name" value="PRK09267.1-5"/>
    <property type="match status" value="1"/>
</dbReference>
<dbReference type="RefSeq" id="WP_238895324.1">
    <property type="nucleotide sequence ID" value="NZ_JAKOGG010000003.1"/>
</dbReference>
<protein>
    <recommendedName>
        <fullName evidence="8">Flavodoxin</fullName>
    </recommendedName>
</protein>
<dbReference type="PANTHER" id="PTHR42809">
    <property type="entry name" value="FLAVODOXIN 2"/>
    <property type="match status" value="1"/>
</dbReference>
<dbReference type="InterPro" id="IPR001094">
    <property type="entry name" value="Flavdoxin-like"/>
</dbReference>
<dbReference type="InterPro" id="IPR029039">
    <property type="entry name" value="Flavoprotein-like_sf"/>
</dbReference>
<dbReference type="InterPro" id="IPR010086">
    <property type="entry name" value="Flavodoxin_lc"/>
</dbReference>
<comment type="similarity">
    <text evidence="2 8">Belongs to the flavodoxin family.</text>
</comment>
<organism evidence="10 11">
    <name type="scientific">Shewanella electrica</name>
    <dbReference type="NCBI Taxonomy" id="515560"/>
    <lineage>
        <taxon>Bacteria</taxon>
        <taxon>Pseudomonadati</taxon>
        <taxon>Pseudomonadota</taxon>
        <taxon>Gammaproteobacteria</taxon>
        <taxon>Alteromonadales</taxon>
        <taxon>Shewanellaceae</taxon>
        <taxon>Shewanella</taxon>
    </lineage>
</organism>
<evidence type="ECO:0000256" key="7">
    <source>
        <dbReference type="ARBA" id="ARBA00023231"/>
    </source>
</evidence>
<dbReference type="SUPFAM" id="SSF52218">
    <property type="entry name" value="Flavoproteins"/>
    <property type="match status" value="1"/>
</dbReference>
<proteinExistence type="inferred from homology"/>
<name>A0ABT2FHV5_9GAMM</name>
<keyword evidence="5 8" id="KW-0288">FMN</keyword>
<evidence type="ECO:0000256" key="3">
    <source>
        <dbReference type="ARBA" id="ARBA00022448"/>
    </source>
</evidence>
<evidence type="ECO:0000256" key="5">
    <source>
        <dbReference type="ARBA" id="ARBA00022643"/>
    </source>
</evidence>
<dbReference type="PRINTS" id="PR00369">
    <property type="entry name" value="FLAVODOXIN"/>
</dbReference>
<evidence type="ECO:0000256" key="6">
    <source>
        <dbReference type="ARBA" id="ARBA00022982"/>
    </source>
</evidence>
<dbReference type="PIRSF" id="PIRSF038996">
    <property type="entry name" value="FldA"/>
    <property type="match status" value="1"/>
</dbReference>
<keyword evidence="3 8" id="KW-0813">Transport</keyword>
<keyword evidence="11" id="KW-1185">Reference proteome</keyword>
<comment type="caution">
    <text evidence="10">The sequence shown here is derived from an EMBL/GenBank/DDBJ whole genome shotgun (WGS) entry which is preliminary data.</text>
</comment>
<gene>
    <name evidence="10" type="ORF">L9G74_05625</name>
</gene>
<evidence type="ECO:0000256" key="8">
    <source>
        <dbReference type="PIRNR" id="PIRNR038996"/>
    </source>
</evidence>
<sequence>MAQIGIFFGSDTGSTRKVAKQLQKLLGDDLADKPVNINRADAAALAAYDILILGTPTLGDGQLPGLSADCQEESWEEFMPNFDELDLAGKKVALFGLGDQVSYADEFVDALGELYDVVVECGAEVVGSWPLDGYDFNQSAAVVDDRFVGLVLDKDNQASLTDDRVATWVAQLKAELAL</sequence>
<feature type="domain" description="Flavodoxin-like" evidence="9">
    <location>
        <begin position="4"/>
        <end position="173"/>
    </location>
</feature>
<accession>A0ABT2FHV5</accession>
<dbReference type="Gene3D" id="3.40.50.360">
    <property type="match status" value="1"/>
</dbReference>
<evidence type="ECO:0000256" key="2">
    <source>
        <dbReference type="ARBA" id="ARBA00005267"/>
    </source>
</evidence>
<dbReference type="PROSITE" id="PS00201">
    <property type="entry name" value="FLAVODOXIN"/>
    <property type="match status" value="1"/>
</dbReference>
<comment type="function">
    <text evidence="8">Low-potential electron donor to a number of redox enzymes.</text>
</comment>
<dbReference type="EMBL" id="JAKOGG010000003">
    <property type="protein sequence ID" value="MCS4555913.1"/>
    <property type="molecule type" value="Genomic_DNA"/>
</dbReference>
<comment type="cofactor">
    <cofactor evidence="1 8">
        <name>FMN</name>
        <dbReference type="ChEBI" id="CHEBI:58210"/>
    </cofactor>
</comment>
<dbReference type="PANTHER" id="PTHR42809:SF1">
    <property type="entry name" value="FLAVODOXIN 1"/>
    <property type="match status" value="1"/>
</dbReference>
<evidence type="ECO:0000313" key="11">
    <source>
        <dbReference type="Proteomes" id="UP001201549"/>
    </source>
</evidence>
<keyword evidence="4 8" id="KW-0285">Flavoprotein</keyword>
<keyword evidence="6 8" id="KW-0249">Electron transport</keyword>
<evidence type="ECO:0000256" key="4">
    <source>
        <dbReference type="ARBA" id="ARBA00022630"/>
    </source>
</evidence>